<dbReference type="RefSeq" id="WP_158041136.1">
    <property type="nucleotide sequence ID" value="NZ_JACCFV010000001.1"/>
</dbReference>
<reference evidence="1 2" key="1">
    <citation type="submission" date="2019-09" db="EMBL/GenBank/DDBJ databases">
        <title>Phylogeny of genus Pseudoclavibacter and closely related genus.</title>
        <authorList>
            <person name="Li Y."/>
        </authorList>
    </citation>
    <scope>NUCLEOTIDE SEQUENCE [LARGE SCALE GENOMIC DNA]</scope>
    <source>
        <strain evidence="1 2">DSM 23821</strain>
    </source>
</reference>
<dbReference type="OrthoDB" id="4560496at2"/>
<accession>A0A7J5BPT6</accession>
<evidence type="ECO:0000313" key="2">
    <source>
        <dbReference type="Proteomes" id="UP000467240"/>
    </source>
</evidence>
<organism evidence="1 2">
    <name type="scientific">Pseudoclavibacter chungangensis</name>
    <dbReference type="NCBI Taxonomy" id="587635"/>
    <lineage>
        <taxon>Bacteria</taxon>
        <taxon>Bacillati</taxon>
        <taxon>Actinomycetota</taxon>
        <taxon>Actinomycetes</taxon>
        <taxon>Micrococcales</taxon>
        <taxon>Microbacteriaceae</taxon>
        <taxon>Pseudoclavibacter</taxon>
    </lineage>
</organism>
<comment type="caution">
    <text evidence="1">The sequence shown here is derived from an EMBL/GenBank/DDBJ whole genome shotgun (WGS) entry which is preliminary data.</text>
</comment>
<evidence type="ECO:0008006" key="3">
    <source>
        <dbReference type="Google" id="ProtNLM"/>
    </source>
</evidence>
<keyword evidence="2" id="KW-1185">Reference proteome</keyword>
<proteinExistence type="predicted"/>
<sequence length="131" mass="14881">MSTDEQAGDRSDGWAAEGRPVVHRDLDVRVGTLAELTTLDRELLDHWVDRIRLSHGNEFMVVARQGEGEFIQCYRNAAGDFDVEWGEGLKPPRYRAATARDESEVADLLWAWLEGDVATLDRHEWGPLQAY</sequence>
<dbReference type="AlphaFoldDB" id="A0A7J5BPT6"/>
<gene>
    <name evidence="1" type="ORF">F8O01_12120</name>
</gene>
<dbReference type="EMBL" id="WBJZ01000015">
    <property type="protein sequence ID" value="KAB1655364.1"/>
    <property type="molecule type" value="Genomic_DNA"/>
</dbReference>
<protein>
    <recommendedName>
        <fullName evidence="3">Immunity protein Imm1</fullName>
    </recommendedName>
</protein>
<dbReference type="Proteomes" id="UP000467240">
    <property type="component" value="Unassembled WGS sequence"/>
</dbReference>
<evidence type="ECO:0000313" key="1">
    <source>
        <dbReference type="EMBL" id="KAB1655364.1"/>
    </source>
</evidence>
<name>A0A7J5BPT6_9MICO</name>